<dbReference type="GO" id="GO:0004354">
    <property type="term" value="F:glutamate dehydrogenase (NADP+) activity"/>
    <property type="evidence" value="ECO:0007669"/>
    <property type="project" value="TreeGrafter"/>
</dbReference>
<dbReference type="InterPro" id="IPR006097">
    <property type="entry name" value="Glu/Leu/Phe/Val/Trp_DH_dimer"/>
</dbReference>
<dbReference type="InterPro" id="IPR014362">
    <property type="entry name" value="Glu_DH"/>
</dbReference>
<organism evidence="10 11">
    <name type="scientific">Sedimentisphaera cyanobacteriorum</name>
    <dbReference type="NCBI Taxonomy" id="1940790"/>
    <lineage>
        <taxon>Bacteria</taxon>
        <taxon>Pseudomonadati</taxon>
        <taxon>Planctomycetota</taxon>
        <taxon>Phycisphaerae</taxon>
        <taxon>Sedimentisphaerales</taxon>
        <taxon>Sedimentisphaeraceae</taxon>
        <taxon>Sedimentisphaera</taxon>
    </lineage>
</organism>
<dbReference type="OrthoDB" id="9803297at2"/>
<feature type="binding site" evidence="6">
    <location>
        <position position="211"/>
    </location>
    <ligand>
        <name>NAD(+)</name>
        <dbReference type="ChEBI" id="CHEBI:57540"/>
    </ligand>
</feature>
<dbReference type="GO" id="GO:0000166">
    <property type="term" value="F:nucleotide binding"/>
    <property type="evidence" value="ECO:0007669"/>
    <property type="project" value="UniProtKB-KW"/>
</dbReference>
<dbReference type="GO" id="GO:0006537">
    <property type="term" value="P:glutamate biosynthetic process"/>
    <property type="evidence" value="ECO:0007669"/>
    <property type="project" value="UniProtKB-ARBA"/>
</dbReference>
<dbReference type="InterPro" id="IPR033922">
    <property type="entry name" value="NAD_bind_Glu_DH"/>
</dbReference>
<feature type="site" description="Important for catalysis" evidence="7">
    <location>
        <position position="168"/>
    </location>
</feature>
<dbReference type="Pfam" id="PF00208">
    <property type="entry name" value="ELFV_dehydrog"/>
    <property type="match status" value="1"/>
</dbReference>
<feature type="binding site" evidence="6">
    <location>
        <position position="116"/>
    </location>
    <ligand>
        <name>substrate</name>
    </ligand>
</feature>
<feature type="active site" description="Proton donor" evidence="5">
    <location>
        <position position="128"/>
    </location>
</feature>
<evidence type="ECO:0000256" key="3">
    <source>
        <dbReference type="ARBA" id="ARBA00023002"/>
    </source>
</evidence>
<dbReference type="Gene3D" id="1.10.285.10">
    <property type="entry name" value="Glutamate Dehydrogenase, chain A, domain 3"/>
    <property type="match status" value="2"/>
</dbReference>
<name>A0A1Q2HQP4_9BACT</name>
<keyword evidence="6" id="KW-0520">NAD</keyword>
<dbReference type="STRING" id="1940790.L21SP3_01592"/>
<evidence type="ECO:0000313" key="11">
    <source>
        <dbReference type="Proteomes" id="UP000188273"/>
    </source>
</evidence>
<dbReference type="InterPro" id="IPR006095">
    <property type="entry name" value="Glu/Leu/Phe/Val/Trp_DH"/>
</dbReference>
<protein>
    <recommendedName>
        <fullName evidence="4">Glutamate dehydrogenase</fullName>
    </recommendedName>
</protein>
<dbReference type="SMART" id="SM00839">
    <property type="entry name" value="ELFV_dehydrog"/>
    <property type="match status" value="1"/>
</dbReference>
<evidence type="ECO:0000256" key="5">
    <source>
        <dbReference type="PIRSR" id="PIRSR000185-1"/>
    </source>
</evidence>
<gene>
    <name evidence="10" type="primary">gdhA</name>
    <name evidence="10" type="ORF">L21SP3_01592</name>
</gene>
<dbReference type="AlphaFoldDB" id="A0A1Q2HQP4"/>
<comment type="similarity">
    <text evidence="1 4 8">Belongs to the Glu/Leu/Phe/Val dehydrogenases family.</text>
</comment>
<evidence type="ECO:0000256" key="7">
    <source>
        <dbReference type="PIRSR" id="PIRSR000185-3"/>
    </source>
</evidence>
<evidence type="ECO:0000256" key="6">
    <source>
        <dbReference type="PIRSR" id="PIRSR000185-2"/>
    </source>
</evidence>
<feature type="binding site" evidence="6">
    <location>
        <position position="92"/>
    </location>
    <ligand>
        <name>substrate</name>
    </ligand>
</feature>
<accession>A0A1Q2HQP4</accession>
<dbReference type="PROSITE" id="PS00074">
    <property type="entry name" value="GLFV_DEHYDROGENASE"/>
    <property type="match status" value="1"/>
</dbReference>
<evidence type="ECO:0000256" key="1">
    <source>
        <dbReference type="ARBA" id="ARBA00006382"/>
    </source>
</evidence>
<dbReference type="Gene3D" id="3.40.50.720">
    <property type="entry name" value="NAD(P)-binding Rossmann-like Domain"/>
    <property type="match status" value="1"/>
</dbReference>
<proteinExistence type="inferred from homology"/>
<feature type="binding site" evidence="6">
    <location>
        <position position="380"/>
    </location>
    <ligand>
        <name>substrate</name>
    </ligand>
</feature>
<feature type="binding site" evidence="6">
    <location>
        <position position="167"/>
    </location>
    <ligand>
        <name>substrate</name>
    </ligand>
</feature>
<dbReference type="InterPro" id="IPR036291">
    <property type="entry name" value="NAD(P)-bd_dom_sf"/>
</dbReference>
<keyword evidence="11" id="KW-1185">Reference proteome</keyword>
<dbReference type="Proteomes" id="UP000188273">
    <property type="component" value="Chromosome"/>
</dbReference>
<dbReference type="EMBL" id="CP019633">
    <property type="protein sequence ID" value="AQQ09779.1"/>
    <property type="molecule type" value="Genomic_DNA"/>
</dbReference>
<reference evidence="11" key="1">
    <citation type="submission" date="2017-02" db="EMBL/GenBank/DDBJ databases">
        <title>Comparative genomics and description of representatives of a novel lineage of planctomycetes thriving in anoxic sediments.</title>
        <authorList>
            <person name="Spring S."/>
            <person name="Bunk B."/>
            <person name="Sproer C."/>
            <person name="Klenk H.-P."/>
        </authorList>
    </citation>
    <scope>NUCLEOTIDE SEQUENCE [LARGE SCALE GENOMIC DNA]</scope>
    <source>
        <strain evidence="11">L21-RPul-D3</strain>
    </source>
</reference>
<dbReference type="CDD" id="cd05313">
    <property type="entry name" value="NAD_bind_2_Glu_DH"/>
    <property type="match status" value="1"/>
</dbReference>
<dbReference type="KEGG" id="pbu:L21SP3_01592"/>
<evidence type="ECO:0000256" key="8">
    <source>
        <dbReference type="RuleBase" id="RU004417"/>
    </source>
</evidence>
<dbReference type="InterPro" id="IPR050724">
    <property type="entry name" value="Glu_Leu_Phe_Val_DH"/>
</dbReference>
<dbReference type="InterPro" id="IPR006096">
    <property type="entry name" value="Glu/Leu/Phe/Val/Trp_DH_C"/>
</dbReference>
<dbReference type="NCBIfam" id="NF006929">
    <property type="entry name" value="PRK09414.1"/>
    <property type="match status" value="1"/>
</dbReference>
<dbReference type="GO" id="GO:0005829">
    <property type="term" value="C:cytosol"/>
    <property type="evidence" value="ECO:0007669"/>
    <property type="project" value="TreeGrafter"/>
</dbReference>
<evidence type="ECO:0000256" key="4">
    <source>
        <dbReference type="PIRNR" id="PIRNR000185"/>
    </source>
</evidence>
<feature type="binding site" evidence="6">
    <location>
        <position position="242"/>
    </location>
    <ligand>
        <name>NAD(+)</name>
        <dbReference type="ChEBI" id="CHEBI:57540"/>
    </ligand>
</feature>
<keyword evidence="3 4" id="KW-0560">Oxidoreductase</keyword>
<comment type="subunit">
    <text evidence="2">Homohexamer.</text>
</comment>
<evidence type="ECO:0000259" key="9">
    <source>
        <dbReference type="SMART" id="SM00839"/>
    </source>
</evidence>
<evidence type="ECO:0000256" key="2">
    <source>
        <dbReference type="ARBA" id="ARBA00011643"/>
    </source>
</evidence>
<feature type="binding site" evidence="6">
    <location>
        <position position="113"/>
    </location>
    <ligand>
        <name>substrate</name>
    </ligand>
</feature>
<dbReference type="PANTHER" id="PTHR43571:SF1">
    <property type="entry name" value="NADP-SPECIFIC GLUTAMATE DEHYDROGENASE 1-RELATED"/>
    <property type="match status" value="1"/>
</dbReference>
<dbReference type="SUPFAM" id="SSF53223">
    <property type="entry name" value="Aminoacid dehydrogenase-like, N-terminal domain"/>
    <property type="match status" value="1"/>
</dbReference>
<dbReference type="RefSeq" id="WP_077540375.1">
    <property type="nucleotide sequence ID" value="NZ_CP019633.1"/>
</dbReference>
<evidence type="ECO:0000313" key="10">
    <source>
        <dbReference type="EMBL" id="AQQ09779.1"/>
    </source>
</evidence>
<dbReference type="Pfam" id="PF02812">
    <property type="entry name" value="ELFV_dehydrog_N"/>
    <property type="match status" value="1"/>
</dbReference>
<dbReference type="FunFam" id="3.40.50.720:FF:000030">
    <property type="entry name" value="Glutamate dehydrogenase"/>
    <property type="match status" value="1"/>
</dbReference>
<dbReference type="PRINTS" id="PR00082">
    <property type="entry name" value="GLFDHDRGNASE"/>
</dbReference>
<sequence length="448" mass="48957">MSDANLIQNVYEKVCQRNAGEVEFLQAVKEVLDSLAPVLAKNPKYVDAKILERIVEPERQIMFRVPWQDDNGSVHVNRGFRIEYNSALGPYKGGLRFHPTVNASILKFLGFEQVFKNSLTTLPLGGGKGGADFDPKGKSDSEVMRFCQSFMTELCRHIGPNTDIPAGDIGVGGREIGYMFGQYKKIKNAFEGVLTGKALNWGGSLIRPEATGYGAVYFAEQMLKTRNETFEGKVCAVSGSGNVAQYTVQKLNELGGKAVTLSDSGGTIYDKDGIDDEKLAFVFELKNVKRGRIKEYADKFGAEYYEGKNPWGVKCDCAFPSATQNEIGKEEAQTLLNNGCYVISEGANMPSTPEAQELYVENKILYGPAKAANAGGVATSGLEMSQNSQRLSWTREEVDEKLKGIMAAIHQQCFDTAEQYGQPGNLLMGSNIAGFVKVADSMLDQGLV</sequence>
<dbReference type="FunFam" id="3.40.50.10860:FF:000002">
    <property type="entry name" value="Glutamate dehydrogenase"/>
    <property type="match status" value="1"/>
</dbReference>
<dbReference type="PIRSF" id="PIRSF000185">
    <property type="entry name" value="Glu_DH"/>
    <property type="match status" value="1"/>
</dbReference>
<dbReference type="PANTHER" id="PTHR43571">
    <property type="entry name" value="NADP-SPECIFIC GLUTAMATE DEHYDROGENASE 1-RELATED"/>
    <property type="match status" value="1"/>
</dbReference>
<dbReference type="InterPro" id="IPR046346">
    <property type="entry name" value="Aminoacid_DH-like_N_sf"/>
</dbReference>
<feature type="domain" description="Glutamate/phenylalanine/leucine/valine/L-tryptophan dehydrogenase C-terminal" evidence="9">
    <location>
        <begin position="204"/>
        <end position="446"/>
    </location>
</feature>
<dbReference type="FunFam" id="1.10.285.10:FF:000001">
    <property type="entry name" value="Glutamate dehydrogenase"/>
    <property type="match status" value="1"/>
</dbReference>
<keyword evidence="6" id="KW-0547">Nucleotide-binding</keyword>
<dbReference type="InterPro" id="IPR033524">
    <property type="entry name" value="Glu/Leu/Phe/Val_DH_AS"/>
</dbReference>
<dbReference type="Gene3D" id="3.40.50.10860">
    <property type="entry name" value="Leucine Dehydrogenase, chain A, domain 1"/>
    <property type="match status" value="1"/>
</dbReference>
<dbReference type="SUPFAM" id="SSF51735">
    <property type="entry name" value="NAD(P)-binding Rossmann-fold domains"/>
    <property type="match status" value="1"/>
</dbReference>